<dbReference type="InParanoid" id="A0A7J8C6X7"/>
<evidence type="ECO:0000256" key="11">
    <source>
        <dbReference type="RuleBase" id="RU368046"/>
    </source>
</evidence>
<evidence type="ECO:0000256" key="8">
    <source>
        <dbReference type="ARBA" id="ARBA00023004"/>
    </source>
</evidence>
<dbReference type="Gene3D" id="1.10.630.10">
    <property type="entry name" value="Cytochrome P450"/>
    <property type="match status" value="1"/>
</dbReference>
<keyword evidence="4 11" id="KW-0479">Metal-binding</keyword>
<dbReference type="InterPro" id="IPR001128">
    <property type="entry name" value="Cyt_P450"/>
</dbReference>
<comment type="similarity">
    <text evidence="2 11">Belongs to the cytochrome P450 family.</text>
</comment>
<gene>
    <name evidence="13" type="ORF">HJG59_003589</name>
</gene>
<sequence>MELSVLLLLALLIGLLILMTKGHQKAPGRLPPGPRPLSFFGNFLQMDRRGLLKSFLKFQDKYGDVSTAYLGSRPVVVLRGIESIREALVDQAEAFSGRGQIAVIDQIFQGYGVVFANGKRRKALRRFSLATMRDFGMGKRSVEERIQEEAQCLVEELRKSQGALQDPTFTCHSITANIICSIVFGKRFAYKDPEFLKLTHMSCQSFTLISSFPSQVFELFPNFLKYSRAHTGTSTETCRKSKTSLPTVWRSTGKPWTPALPRTSSTPICSAWTKESPQGD</sequence>
<evidence type="ECO:0000256" key="12">
    <source>
        <dbReference type="SAM" id="SignalP"/>
    </source>
</evidence>
<keyword evidence="8 11" id="KW-0408">Iron</keyword>
<dbReference type="InterPro" id="IPR036396">
    <property type="entry name" value="Cyt_P450_sf"/>
</dbReference>
<dbReference type="GO" id="GO:0019373">
    <property type="term" value="P:epoxygenase P450 pathway"/>
    <property type="evidence" value="ECO:0007669"/>
    <property type="project" value="TreeGrafter"/>
</dbReference>
<feature type="signal peptide" evidence="12">
    <location>
        <begin position="1"/>
        <end position="22"/>
    </location>
</feature>
<keyword evidence="3 11" id="KW-0349">Heme</keyword>
<accession>A0A7J8C6X7</accession>
<evidence type="ECO:0000256" key="4">
    <source>
        <dbReference type="ARBA" id="ARBA00022723"/>
    </source>
</evidence>
<keyword evidence="7 11" id="KW-0560">Oxidoreductase</keyword>
<evidence type="ECO:0000256" key="2">
    <source>
        <dbReference type="ARBA" id="ARBA00010617"/>
    </source>
</evidence>
<name>A0A7J8C6X7_MOLMO</name>
<evidence type="ECO:0000256" key="6">
    <source>
        <dbReference type="ARBA" id="ARBA00022848"/>
    </source>
</evidence>
<dbReference type="AlphaFoldDB" id="A0A7J8C6X7"/>
<reference evidence="13 14" key="1">
    <citation type="journal article" date="2020" name="Nature">
        <title>Six reference-quality genomes reveal evolution of bat adaptations.</title>
        <authorList>
            <person name="Jebb D."/>
            <person name="Huang Z."/>
            <person name="Pippel M."/>
            <person name="Hughes G.M."/>
            <person name="Lavrichenko K."/>
            <person name="Devanna P."/>
            <person name="Winkler S."/>
            <person name="Jermiin L.S."/>
            <person name="Skirmuntt E.C."/>
            <person name="Katzourakis A."/>
            <person name="Burkitt-Gray L."/>
            <person name="Ray D.A."/>
            <person name="Sullivan K.A.M."/>
            <person name="Roscito J.G."/>
            <person name="Kirilenko B.M."/>
            <person name="Davalos L.M."/>
            <person name="Corthals A.P."/>
            <person name="Power M.L."/>
            <person name="Jones G."/>
            <person name="Ransome R.D."/>
            <person name="Dechmann D.K.N."/>
            <person name="Locatelli A.G."/>
            <person name="Puechmaille S.J."/>
            <person name="Fedrigo O."/>
            <person name="Jarvis E.D."/>
            <person name="Hiller M."/>
            <person name="Vernes S.C."/>
            <person name="Myers E.W."/>
            <person name="Teeling E.C."/>
        </authorList>
    </citation>
    <scope>NUCLEOTIDE SEQUENCE [LARGE SCALE GENOMIC DNA]</scope>
    <source>
        <strain evidence="13">MMolMol1</strain>
        <tissue evidence="13">Muscle</tissue>
    </source>
</reference>
<organism evidence="13 14">
    <name type="scientific">Molossus molossus</name>
    <name type="common">Pallas' mastiff bat</name>
    <name type="synonym">Vespertilio molossus</name>
    <dbReference type="NCBI Taxonomy" id="27622"/>
    <lineage>
        <taxon>Eukaryota</taxon>
        <taxon>Metazoa</taxon>
        <taxon>Chordata</taxon>
        <taxon>Craniata</taxon>
        <taxon>Vertebrata</taxon>
        <taxon>Euteleostomi</taxon>
        <taxon>Mammalia</taxon>
        <taxon>Eutheria</taxon>
        <taxon>Laurasiatheria</taxon>
        <taxon>Chiroptera</taxon>
        <taxon>Yangochiroptera</taxon>
        <taxon>Molossidae</taxon>
        <taxon>Molossus</taxon>
    </lineage>
</organism>
<evidence type="ECO:0000256" key="1">
    <source>
        <dbReference type="ARBA" id="ARBA00001971"/>
    </source>
</evidence>
<keyword evidence="10" id="KW-0472">Membrane</keyword>
<proteinExistence type="inferred from homology"/>
<dbReference type="GO" id="GO:0020037">
    <property type="term" value="F:heme binding"/>
    <property type="evidence" value="ECO:0007669"/>
    <property type="project" value="UniProtKB-UniRule"/>
</dbReference>
<dbReference type="GO" id="GO:0008392">
    <property type="term" value="F:arachidonate epoxygenase activity"/>
    <property type="evidence" value="ECO:0007669"/>
    <property type="project" value="TreeGrafter"/>
</dbReference>
<keyword evidence="6 11" id="KW-0492">Microsome</keyword>
<dbReference type="SUPFAM" id="SSF48264">
    <property type="entry name" value="Cytochrome P450"/>
    <property type="match status" value="1"/>
</dbReference>
<dbReference type="PRINTS" id="PR00463">
    <property type="entry name" value="EP450I"/>
</dbReference>
<dbReference type="EMBL" id="JACASF010000021">
    <property type="protein sequence ID" value="KAF6406549.1"/>
    <property type="molecule type" value="Genomic_DNA"/>
</dbReference>
<dbReference type="Proteomes" id="UP000550707">
    <property type="component" value="Unassembled WGS sequence"/>
</dbReference>
<evidence type="ECO:0000256" key="7">
    <source>
        <dbReference type="ARBA" id="ARBA00023002"/>
    </source>
</evidence>
<keyword evidence="12" id="KW-0732">Signal</keyword>
<dbReference type="PRINTS" id="PR01685">
    <property type="entry name" value="EP450ICYP2B"/>
</dbReference>
<dbReference type="InterPro" id="IPR050182">
    <property type="entry name" value="Cytochrome_P450_fam2"/>
</dbReference>
<evidence type="ECO:0000256" key="3">
    <source>
        <dbReference type="ARBA" id="ARBA00022617"/>
    </source>
</evidence>
<dbReference type="GO" id="GO:0005506">
    <property type="term" value="F:iron ion binding"/>
    <property type="evidence" value="ECO:0007669"/>
    <property type="project" value="UniProtKB-UniRule"/>
</dbReference>
<dbReference type="GO" id="GO:0016712">
    <property type="term" value="F:oxidoreductase activity, acting on paired donors, with incorporation or reduction of molecular oxygen, reduced flavin or flavoprotein as one donor, and incorporation of one atom of oxygen"/>
    <property type="evidence" value="ECO:0007669"/>
    <property type="project" value="UniProtKB-EC"/>
</dbReference>
<dbReference type="GO" id="GO:0005789">
    <property type="term" value="C:endoplasmic reticulum membrane"/>
    <property type="evidence" value="ECO:0007669"/>
    <property type="project" value="UniProtKB-SubCell"/>
</dbReference>
<keyword evidence="5 11" id="KW-0256">Endoplasmic reticulum</keyword>
<dbReference type="InterPro" id="IPR008068">
    <property type="entry name" value="Cyt_P450_E_grp-I_CYP2B-like"/>
</dbReference>
<evidence type="ECO:0000256" key="5">
    <source>
        <dbReference type="ARBA" id="ARBA00022824"/>
    </source>
</evidence>
<comment type="cofactor">
    <cofactor evidence="1 11">
        <name>heme</name>
        <dbReference type="ChEBI" id="CHEBI:30413"/>
    </cofactor>
</comment>
<dbReference type="FunFam" id="1.10.630.10:FF:000238">
    <property type="entry name" value="Cytochrome P450 2A6"/>
    <property type="match status" value="1"/>
</dbReference>
<comment type="catalytic activity">
    <reaction evidence="11">
        <text>an organic molecule + reduced [NADPH--hemoprotein reductase] + O2 = an alcohol + oxidized [NADPH--hemoprotein reductase] + H2O + H(+)</text>
        <dbReference type="Rhea" id="RHEA:17149"/>
        <dbReference type="Rhea" id="RHEA-COMP:11964"/>
        <dbReference type="Rhea" id="RHEA-COMP:11965"/>
        <dbReference type="ChEBI" id="CHEBI:15377"/>
        <dbReference type="ChEBI" id="CHEBI:15378"/>
        <dbReference type="ChEBI" id="CHEBI:15379"/>
        <dbReference type="ChEBI" id="CHEBI:30879"/>
        <dbReference type="ChEBI" id="CHEBI:57618"/>
        <dbReference type="ChEBI" id="CHEBI:58210"/>
        <dbReference type="ChEBI" id="CHEBI:142491"/>
        <dbReference type="EC" id="1.14.14.1"/>
    </reaction>
</comment>
<protein>
    <recommendedName>
        <fullName evidence="11">Cytochrome P450</fullName>
        <ecNumber evidence="11">1.14.14.1</ecNumber>
    </recommendedName>
</protein>
<comment type="caution">
    <text evidence="13">The sequence shown here is derived from an EMBL/GenBank/DDBJ whole genome shotgun (WGS) entry which is preliminary data.</text>
</comment>
<dbReference type="Pfam" id="PF00067">
    <property type="entry name" value="p450"/>
    <property type="match status" value="1"/>
</dbReference>
<comment type="function">
    <text evidence="11">Cytochromes P450 are a group of heme-thiolate monooxygenases. In liver microsomes, this enzyme is involved in an NADPH-dependent electron transport pathway. It oxidizes a variety of structurally unrelated compounds, including steroids, fatty acids, and xenobiotics.</text>
</comment>
<keyword evidence="14" id="KW-1185">Reference proteome</keyword>
<evidence type="ECO:0000256" key="9">
    <source>
        <dbReference type="ARBA" id="ARBA00023033"/>
    </source>
</evidence>
<comment type="subcellular location">
    <subcellularLocation>
        <location evidence="11">Endoplasmic reticulum membrane</location>
        <topology evidence="11">Peripheral membrane protein</topology>
    </subcellularLocation>
    <subcellularLocation>
        <location evidence="11">Microsome membrane</location>
        <topology evidence="11">Peripheral membrane protein</topology>
    </subcellularLocation>
</comment>
<dbReference type="PANTHER" id="PTHR24300:SF406">
    <property type="entry name" value="CYTOCHROME P450 2B6"/>
    <property type="match status" value="1"/>
</dbReference>
<evidence type="ECO:0000256" key="10">
    <source>
        <dbReference type="ARBA" id="ARBA00023136"/>
    </source>
</evidence>
<keyword evidence="9 11" id="KW-0503">Monooxygenase</keyword>
<dbReference type="EC" id="1.14.14.1" evidence="11"/>
<dbReference type="InterPro" id="IPR002401">
    <property type="entry name" value="Cyt_P450_E_grp-I"/>
</dbReference>
<evidence type="ECO:0000313" key="14">
    <source>
        <dbReference type="Proteomes" id="UP000550707"/>
    </source>
</evidence>
<dbReference type="GO" id="GO:0006805">
    <property type="term" value="P:xenobiotic metabolic process"/>
    <property type="evidence" value="ECO:0007669"/>
    <property type="project" value="TreeGrafter"/>
</dbReference>
<feature type="chain" id="PRO_5029471552" description="Cytochrome P450" evidence="12">
    <location>
        <begin position="23"/>
        <end position="280"/>
    </location>
</feature>
<evidence type="ECO:0000313" key="13">
    <source>
        <dbReference type="EMBL" id="KAF6406549.1"/>
    </source>
</evidence>
<dbReference type="PANTHER" id="PTHR24300">
    <property type="entry name" value="CYTOCHROME P450 508A4-RELATED"/>
    <property type="match status" value="1"/>
</dbReference>